<sequence length="659" mass="74863">MPTQKRPLKDLGPKYQSKIKRKANEFMTLWESKGVPTENWNVIKNCKDLVKKYGLYEATSDRNATQSAAELLTLPEDENEVESHQNTPILDWPDSISEPTIDDDVQDSETDSETGENDLSPINDTQSYRKPNLPLLTLLQHFAVYTNQNHSDMTYLLMLLKLYEPEANYSTLTNTGKELVKIDGFDWPLNDQQSSPKLPPASSLGNGKYLHFGLENALSGESPGIVHRDADLFQFVNVYVDEPNLLPKAIVKRIEAFDKDFTATLALKRLWKVNQEKVLECYLPHYEVDVFIDETKPFRAKDSASVTPILGRIHSIRPNSQSDEGTRELHETSPFIIGFYCGKGKPSDIDGFLNPTIDEFIRLSPDTDESSLANKRHFTASLRCVIADSPMRSYLKQSKGHSGYWACDRCIQNGEICGDGSRVIVMRNVNAPLRNDADFLSYHVNDFSNDDHLDPNHISPFVRLNHPMVTGFVIDPMHTMIDGAFGRRLIGFASVPGEGKLSKTQLAEVNTRIAVFKSWKVNDFDRYVENLNGCGNYKMHVKRQFLYYHLYPDFEGILPDIDLNHIMMLQFSMLLLGSFESKPVHNSDIIEAQKILNMYAVELSERDIPCRFVSHQITHMPQDVAKSLRSGNLPTEQLRNRLVGKKEIPASNNRFGCHN</sequence>
<reference evidence="2" key="1">
    <citation type="submission" date="2021-11" db="EMBL/GenBank/DDBJ databases">
        <authorList>
            <person name="Schell T."/>
        </authorList>
    </citation>
    <scope>NUCLEOTIDE SEQUENCE</scope>
    <source>
        <strain evidence="2">M5</strain>
    </source>
</reference>
<dbReference type="AlphaFoldDB" id="A0A8J2W9S1"/>
<dbReference type="PANTHER" id="PTHR33053:SF9">
    <property type="entry name" value="AGAP000105-PA"/>
    <property type="match status" value="1"/>
</dbReference>
<dbReference type="Proteomes" id="UP000789390">
    <property type="component" value="Unassembled WGS sequence"/>
</dbReference>
<evidence type="ECO:0000256" key="1">
    <source>
        <dbReference type="SAM" id="MobiDB-lite"/>
    </source>
</evidence>
<evidence type="ECO:0000313" key="2">
    <source>
        <dbReference type="EMBL" id="CAH0110248.1"/>
    </source>
</evidence>
<comment type="caution">
    <text evidence="2">The sequence shown here is derived from an EMBL/GenBank/DDBJ whole genome shotgun (WGS) entry which is preliminary data.</text>
</comment>
<keyword evidence="3" id="KW-1185">Reference proteome</keyword>
<organism evidence="2 3">
    <name type="scientific">Daphnia galeata</name>
    <dbReference type="NCBI Taxonomy" id="27404"/>
    <lineage>
        <taxon>Eukaryota</taxon>
        <taxon>Metazoa</taxon>
        <taxon>Ecdysozoa</taxon>
        <taxon>Arthropoda</taxon>
        <taxon>Crustacea</taxon>
        <taxon>Branchiopoda</taxon>
        <taxon>Diplostraca</taxon>
        <taxon>Cladocera</taxon>
        <taxon>Anomopoda</taxon>
        <taxon>Daphniidae</taxon>
        <taxon>Daphnia</taxon>
    </lineage>
</organism>
<dbReference type="OrthoDB" id="6386173at2759"/>
<dbReference type="EMBL" id="CAKKLH010000301">
    <property type="protein sequence ID" value="CAH0110248.1"/>
    <property type="molecule type" value="Genomic_DNA"/>
</dbReference>
<protein>
    <submittedName>
        <fullName evidence="2">Uncharacterized protein</fullName>
    </submittedName>
</protein>
<accession>A0A8J2W9S1</accession>
<proteinExistence type="predicted"/>
<evidence type="ECO:0000313" key="3">
    <source>
        <dbReference type="Proteomes" id="UP000789390"/>
    </source>
</evidence>
<feature type="region of interest" description="Disordered" evidence="1">
    <location>
        <begin position="75"/>
        <end position="126"/>
    </location>
</feature>
<feature type="compositionally biased region" description="Acidic residues" evidence="1">
    <location>
        <begin position="100"/>
        <end position="116"/>
    </location>
</feature>
<dbReference type="PANTHER" id="PTHR33053">
    <property type="entry name" value="PROTEIN, PUTATIVE-RELATED"/>
    <property type="match status" value="1"/>
</dbReference>
<name>A0A8J2W9S1_9CRUS</name>
<gene>
    <name evidence="2" type="ORF">DGAL_LOCUS13808</name>
</gene>